<feature type="transmembrane region" description="Helical" evidence="1">
    <location>
        <begin position="263"/>
        <end position="284"/>
    </location>
</feature>
<dbReference type="RefSeq" id="WP_044195233.1">
    <property type="nucleotide sequence ID" value="NZ_JMCB01000015.1"/>
</dbReference>
<keyword evidence="1" id="KW-0812">Transmembrane</keyword>
<keyword evidence="3" id="KW-1185">Reference proteome</keyword>
<gene>
    <name evidence="2" type="ORF">DB31_2431</name>
</gene>
<feature type="transmembrane region" description="Helical" evidence="1">
    <location>
        <begin position="236"/>
        <end position="256"/>
    </location>
</feature>
<dbReference type="AlphaFoldDB" id="A0A085W8K5"/>
<keyword evidence="1" id="KW-0472">Membrane</keyword>
<comment type="caution">
    <text evidence="2">The sequence shown here is derived from an EMBL/GenBank/DDBJ whole genome shotgun (WGS) entry which is preliminary data.</text>
</comment>
<evidence type="ECO:0000313" key="2">
    <source>
        <dbReference type="EMBL" id="KFE64018.1"/>
    </source>
</evidence>
<feature type="transmembrane region" description="Helical" evidence="1">
    <location>
        <begin position="290"/>
        <end position="311"/>
    </location>
</feature>
<dbReference type="EMBL" id="JMCB01000015">
    <property type="protein sequence ID" value="KFE64018.1"/>
    <property type="molecule type" value="Genomic_DNA"/>
</dbReference>
<dbReference type="OrthoDB" id="9807874at2"/>
<evidence type="ECO:0000313" key="3">
    <source>
        <dbReference type="Proteomes" id="UP000028725"/>
    </source>
</evidence>
<evidence type="ECO:0000256" key="1">
    <source>
        <dbReference type="SAM" id="Phobius"/>
    </source>
</evidence>
<name>A0A085W8K5_9BACT</name>
<organism evidence="2 3">
    <name type="scientific">Hyalangium minutum</name>
    <dbReference type="NCBI Taxonomy" id="394096"/>
    <lineage>
        <taxon>Bacteria</taxon>
        <taxon>Pseudomonadati</taxon>
        <taxon>Myxococcota</taxon>
        <taxon>Myxococcia</taxon>
        <taxon>Myxococcales</taxon>
        <taxon>Cystobacterineae</taxon>
        <taxon>Archangiaceae</taxon>
        <taxon>Hyalangium</taxon>
    </lineage>
</organism>
<proteinExistence type="predicted"/>
<protein>
    <submittedName>
        <fullName evidence="2">Uncharacterized protein</fullName>
    </submittedName>
</protein>
<dbReference type="Proteomes" id="UP000028725">
    <property type="component" value="Unassembled WGS sequence"/>
</dbReference>
<reference evidence="2 3" key="1">
    <citation type="submission" date="2014-04" db="EMBL/GenBank/DDBJ databases">
        <title>Genome assembly of Hyalangium minutum DSM 14724.</title>
        <authorList>
            <person name="Sharma G."/>
            <person name="Subramanian S."/>
        </authorList>
    </citation>
    <scope>NUCLEOTIDE SEQUENCE [LARGE SCALE GENOMIC DNA]</scope>
    <source>
        <strain evidence="2 3">DSM 14724</strain>
    </source>
</reference>
<sequence length="326" mass="33776">MGDNASDTSAATPSETPWALAQRLAEQGLPLLAVRERLLQAGLPSDDVATLLRALSLKSVAAPSEREPAQEPNTMGVLVGVAKAGLSAHVLITQGSWDAGKVMLSDMLQVTTGFMGGGPGDASVAPAQPKTASSEQVPVEVAPFEVADGSPRCRVHPRLPAVDLCPRCGASTCYTCARKKGFGGSEFCTTCEQHPSVRAARVKKASRWLAAAILLETGVLLGLGFVAPLLGTLEEAGFSIPSEVVLSLPFGLLGLVQGFVRHPWPGVVGAVGSGGVMLAILFGARDEVPPELLVALVAPLAVMLFVLERLAARRKAQRVPRGAKAG</sequence>
<keyword evidence="1" id="KW-1133">Transmembrane helix</keyword>
<accession>A0A085W8K5</accession>
<feature type="transmembrane region" description="Helical" evidence="1">
    <location>
        <begin position="208"/>
        <end position="230"/>
    </location>
</feature>